<dbReference type="AlphaFoldDB" id="A0A4R2T2M7"/>
<dbReference type="Proteomes" id="UP000295504">
    <property type="component" value="Unassembled WGS sequence"/>
</dbReference>
<evidence type="ECO:0000313" key="1">
    <source>
        <dbReference type="EMBL" id="TCP92022.1"/>
    </source>
</evidence>
<gene>
    <name evidence="2" type="ORF">EDD79_104725</name>
    <name evidence="1" type="ORF">EDD79_11001</name>
</gene>
<keyword evidence="3" id="KW-1185">Reference proteome</keyword>
<organism evidence="2 3">
    <name type="scientific">Serpentinicella alkaliphila</name>
    <dbReference type="NCBI Taxonomy" id="1734049"/>
    <lineage>
        <taxon>Bacteria</taxon>
        <taxon>Bacillati</taxon>
        <taxon>Bacillota</taxon>
        <taxon>Clostridia</taxon>
        <taxon>Peptostreptococcales</taxon>
        <taxon>Natronincolaceae</taxon>
        <taxon>Serpentinicella</taxon>
    </lineage>
</organism>
<sequence length="60" mass="6756">MTENMNAKQMLAYYQEKLDEEARQAKKEGKLVCWSASVAPPEFCVTMDIAMVYPETHAAG</sequence>
<dbReference type="EMBL" id="SLYC01000100">
    <property type="protein sequence ID" value="TCP92022.1"/>
    <property type="molecule type" value="Genomic_DNA"/>
</dbReference>
<evidence type="ECO:0000313" key="2">
    <source>
        <dbReference type="EMBL" id="TCP97197.1"/>
    </source>
</evidence>
<evidence type="ECO:0000313" key="3">
    <source>
        <dbReference type="Proteomes" id="UP000295504"/>
    </source>
</evidence>
<protein>
    <submittedName>
        <fullName evidence="2">Uncharacterized protein</fullName>
    </submittedName>
</protein>
<proteinExistence type="predicted"/>
<reference evidence="2 3" key="1">
    <citation type="submission" date="2019-03" db="EMBL/GenBank/DDBJ databases">
        <title>Genomic Encyclopedia of Type Strains, Phase IV (KMG-IV): sequencing the most valuable type-strain genomes for metagenomic binning, comparative biology and taxonomic classification.</title>
        <authorList>
            <person name="Goeker M."/>
        </authorList>
    </citation>
    <scope>NUCLEOTIDE SEQUENCE [LARGE SCALE GENOMIC DNA]</scope>
    <source>
        <strain evidence="2 3">DSM 100013</strain>
    </source>
</reference>
<comment type="caution">
    <text evidence="2">The sequence shown here is derived from an EMBL/GenBank/DDBJ whole genome shotgun (WGS) entry which is preliminary data.</text>
</comment>
<accession>A0A4R2T2M7</accession>
<name>A0A4R2T2M7_9FIRM</name>
<feature type="non-terminal residue" evidence="2">
    <location>
        <position position="60"/>
    </location>
</feature>
<dbReference type="EMBL" id="SLYC01000047">
    <property type="protein sequence ID" value="TCP97197.1"/>
    <property type="molecule type" value="Genomic_DNA"/>
</dbReference>